<protein>
    <submittedName>
        <fullName evidence="1">Uncharacterized protein</fullName>
    </submittedName>
</protein>
<name>A0A445AQW1_ARAHY</name>
<evidence type="ECO:0000313" key="1">
    <source>
        <dbReference type="EMBL" id="RYR28827.1"/>
    </source>
</evidence>
<dbReference type="Proteomes" id="UP000289738">
    <property type="component" value="Chromosome B01"/>
</dbReference>
<sequence>MFGFMIYYASLVELEEDIIAVYRWFLRREDDTGKHVESRKNIREKAFEELEKAFEELEIILYNDPILRWFREGVAVRGRELEPPFAQEADCFARRERMHLESIQQD</sequence>
<keyword evidence="2" id="KW-1185">Reference proteome</keyword>
<reference evidence="1 2" key="1">
    <citation type="submission" date="2019-01" db="EMBL/GenBank/DDBJ databases">
        <title>Sequencing of cultivated peanut Arachis hypogaea provides insights into genome evolution and oil improvement.</title>
        <authorList>
            <person name="Chen X."/>
        </authorList>
    </citation>
    <scope>NUCLEOTIDE SEQUENCE [LARGE SCALE GENOMIC DNA]</scope>
    <source>
        <strain evidence="2">cv. Fuhuasheng</strain>
        <tissue evidence="1">Leaves</tissue>
    </source>
</reference>
<organism evidence="1 2">
    <name type="scientific">Arachis hypogaea</name>
    <name type="common">Peanut</name>
    <dbReference type="NCBI Taxonomy" id="3818"/>
    <lineage>
        <taxon>Eukaryota</taxon>
        <taxon>Viridiplantae</taxon>
        <taxon>Streptophyta</taxon>
        <taxon>Embryophyta</taxon>
        <taxon>Tracheophyta</taxon>
        <taxon>Spermatophyta</taxon>
        <taxon>Magnoliopsida</taxon>
        <taxon>eudicotyledons</taxon>
        <taxon>Gunneridae</taxon>
        <taxon>Pentapetalae</taxon>
        <taxon>rosids</taxon>
        <taxon>fabids</taxon>
        <taxon>Fabales</taxon>
        <taxon>Fabaceae</taxon>
        <taxon>Papilionoideae</taxon>
        <taxon>50 kb inversion clade</taxon>
        <taxon>dalbergioids sensu lato</taxon>
        <taxon>Dalbergieae</taxon>
        <taxon>Pterocarpus clade</taxon>
        <taxon>Arachis</taxon>
    </lineage>
</organism>
<proteinExistence type="predicted"/>
<accession>A0A445AQW1</accession>
<gene>
    <name evidence="1" type="ORF">Ahy_B01g053016</name>
</gene>
<comment type="caution">
    <text evidence="1">The sequence shown here is derived from an EMBL/GenBank/DDBJ whole genome shotgun (WGS) entry which is preliminary data.</text>
</comment>
<dbReference type="EMBL" id="SDMP01000011">
    <property type="protein sequence ID" value="RYR28827.1"/>
    <property type="molecule type" value="Genomic_DNA"/>
</dbReference>
<evidence type="ECO:0000313" key="2">
    <source>
        <dbReference type="Proteomes" id="UP000289738"/>
    </source>
</evidence>
<dbReference type="AlphaFoldDB" id="A0A445AQW1"/>